<protein>
    <recommendedName>
        <fullName evidence="3">F-box domain-containing protein</fullName>
    </recommendedName>
</protein>
<evidence type="ECO:0000259" key="3">
    <source>
        <dbReference type="PROSITE" id="PS50181"/>
    </source>
</evidence>
<evidence type="ECO:0000256" key="2">
    <source>
        <dbReference type="SAM" id="MobiDB-lite"/>
    </source>
</evidence>
<evidence type="ECO:0000256" key="1">
    <source>
        <dbReference type="ARBA" id="ARBA00022786"/>
    </source>
</evidence>
<dbReference type="CDD" id="cd22117">
    <property type="entry name" value="F-box_FBXL4"/>
    <property type="match status" value="1"/>
</dbReference>
<feature type="compositionally biased region" description="Basic and acidic residues" evidence="2">
    <location>
        <begin position="257"/>
        <end position="272"/>
    </location>
</feature>
<dbReference type="AlphaFoldDB" id="A0AAW0T8V6"/>
<gene>
    <name evidence="4" type="ORF">O3P69_011378</name>
</gene>
<dbReference type="SUPFAM" id="SSF52047">
    <property type="entry name" value="RNI-like"/>
    <property type="match status" value="2"/>
</dbReference>
<comment type="caution">
    <text evidence="4">The sequence shown here is derived from an EMBL/GenBank/DDBJ whole genome shotgun (WGS) entry which is preliminary data.</text>
</comment>
<feature type="domain" description="F-box" evidence="3">
    <location>
        <begin position="291"/>
        <end position="337"/>
    </location>
</feature>
<dbReference type="InterPro" id="IPR001810">
    <property type="entry name" value="F-box_dom"/>
</dbReference>
<dbReference type="Pfam" id="PF12937">
    <property type="entry name" value="F-box-like"/>
    <property type="match status" value="1"/>
</dbReference>
<dbReference type="Proteomes" id="UP001487740">
    <property type="component" value="Unassembled WGS sequence"/>
</dbReference>
<feature type="region of interest" description="Disordered" evidence="2">
    <location>
        <begin position="257"/>
        <end position="281"/>
    </location>
</feature>
<dbReference type="EMBL" id="JARAKH010000038">
    <property type="protein sequence ID" value="KAK8382792.1"/>
    <property type="molecule type" value="Genomic_DNA"/>
</dbReference>
<dbReference type="InterPro" id="IPR006553">
    <property type="entry name" value="Leu-rich_rpt_Cys-con_subtyp"/>
</dbReference>
<dbReference type="Gene3D" id="1.20.1280.50">
    <property type="match status" value="1"/>
</dbReference>
<dbReference type="PROSITE" id="PS50181">
    <property type="entry name" value="FBOX"/>
    <property type="match status" value="1"/>
</dbReference>
<dbReference type="GO" id="GO:0031146">
    <property type="term" value="P:SCF-dependent proteasomal ubiquitin-dependent protein catabolic process"/>
    <property type="evidence" value="ECO:0007669"/>
    <property type="project" value="TreeGrafter"/>
</dbReference>
<dbReference type="Gene3D" id="3.80.10.10">
    <property type="entry name" value="Ribonuclease Inhibitor"/>
    <property type="match status" value="2"/>
</dbReference>
<evidence type="ECO:0000313" key="4">
    <source>
        <dbReference type="EMBL" id="KAK8382792.1"/>
    </source>
</evidence>
<dbReference type="GO" id="GO:0019005">
    <property type="term" value="C:SCF ubiquitin ligase complex"/>
    <property type="evidence" value="ECO:0007669"/>
    <property type="project" value="TreeGrafter"/>
</dbReference>
<evidence type="ECO:0000313" key="5">
    <source>
        <dbReference type="Proteomes" id="UP001487740"/>
    </source>
</evidence>
<keyword evidence="5" id="KW-1185">Reference proteome</keyword>
<dbReference type="InterPro" id="IPR036047">
    <property type="entry name" value="F-box-like_dom_sf"/>
</dbReference>
<dbReference type="PANTHER" id="PTHR13318">
    <property type="entry name" value="PARTNER OF PAIRED, ISOFORM B-RELATED"/>
    <property type="match status" value="1"/>
</dbReference>
<dbReference type="SUPFAM" id="SSF81383">
    <property type="entry name" value="F-box domain"/>
    <property type="match status" value="1"/>
</dbReference>
<organism evidence="4 5">
    <name type="scientific">Scylla paramamosain</name>
    <name type="common">Mud crab</name>
    <dbReference type="NCBI Taxonomy" id="85552"/>
    <lineage>
        <taxon>Eukaryota</taxon>
        <taxon>Metazoa</taxon>
        <taxon>Ecdysozoa</taxon>
        <taxon>Arthropoda</taxon>
        <taxon>Crustacea</taxon>
        <taxon>Multicrustacea</taxon>
        <taxon>Malacostraca</taxon>
        <taxon>Eumalacostraca</taxon>
        <taxon>Eucarida</taxon>
        <taxon>Decapoda</taxon>
        <taxon>Pleocyemata</taxon>
        <taxon>Brachyura</taxon>
        <taxon>Eubrachyura</taxon>
        <taxon>Portunoidea</taxon>
        <taxon>Portunidae</taxon>
        <taxon>Portuninae</taxon>
        <taxon>Scylla</taxon>
    </lineage>
</organism>
<reference evidence="4 5" key="1">
    <citation type="submission" date="2023-03" db="EMBL/GenBank/DDBJ databases">
        <title>High-quality genome of Scylla paramamosain provides insights in environmental adaptation.</title>
        <authorList>
            <person name="Zhang L."/>
        </authorList>
    </citation>
    <scope>NUCLEOTIDE SEQUENCE [LARGE SCALE GENOMIC DNA]</scope>
    <source>
        <strain evidence="4">LZ_2023a</strain>
        <tissue evidence="4">Muscle</tissue>
    </source>
</reference>
<name>A0AAW0T8V6_SCYPA</name>
<dbReference type="InterPro" id="IPR032675">
    <property type="entry name" value="LRR_dom_sf"/>
</dbReference>
<proteinExistence type="predicted"/>
<dbReference type="SMART" id="SM00367">
    <property type="entry name" value="LRR_CC"/>
    <property type="match status" value="5"/>
</dbReference>
<keyword evidence="1" id="KW-0833">Ubl conjugation pathway</keyword>
<dbReference type="PANTHER" id="PTHR13318:SF152">
    <property type="entry name" value="F-BOX_LRR-REPEAT PROTEIN 4"/>
    <property type="match status" value="1"/>
</dbReference>
<sequence>MPLSGVLQCHFGSCVESFSVTMEEIPRRSWTHCVVDQYVKEVTDFSSQYGSDGSISYVANNIIGKPTLYPDYGDFSAAYCLRSYGYWWAKSDSAPQPIEDPKPLLPPSVDFIDLKYDSAVYPIRVDLYETYHPGSAVRVWGSLEGQNWVLLWAGEPQTGLKAASRIFSPPIEQPRVLINMLRIEFDQRGHSYYSALDAVMLVGSTHSGSGYEATGETITMQVMKMGIHKSICEEDILSGVQFLLSEDNLQKLMEDEHKNPGEELTREEKADLEATSSEGDTDISVEEGTKGGYFDLLPEELIMYILHKLDIRSLCRLGCTCKLLQGYASDPFLYMTLNLRNCWWLVKNSTLECLAPRCSLLQCLNLSWCGPYDAVNTETFMEFIHTCGHQLRVLRLNNCHFIDNYCLYMISVVCPNLIELSMANCSKVDHLGFGELKKARALARLDLTRTHINFHTLQLLLQHASHLQHLSLNNCSQLDMDEVALTLATFNHRLVSLNAWKTRGLTQRGLRALACIPTLQDLDLGWALSGGITESFAELVRECKGLKRLYLSALRTFTDHDLHLLITHARNLTQLDIMGTRNITPEAVHRLLQFCPNLELLDVSFCEQIHYSHVHHWAVQFPHVSIKGGLWHQVRIV</sequence>
<accession>A0AAW0T8V6</accession>